<evidence type="ECO:0000313" key="3">
    <source>
        <dbReference type="Proteomes" id="UP000490939"/>
    </source>
</evidence>
<dbReference type="Proteomes" id="UP000490939">
    <property type="component" value="Unassembled WGS sequence"/>
</dbReference>
<gene>
    <name evidence="2" type="ORF">EG327_002094</name>
</gene>
<dbReference type="AlphaFoldDB" id="A0A8H3U3M7"/>
<organism evidence="2 3">
    <name type="scientific">Venturia inaequalis</name>
    <name type="common">Apple scab fungus</name>
    <dbReference type="NCBI Taxonomy" id="5025"/>
    <lineage>
        <taxon>Eukaryota</taxon>
        <taxon>Fungi</taxon>
        <taxon>Dikarya</taxon>
        <taxon>Ascomycota</taxon>
        <taxon>Pezizomycotina</taxon>
        <taxon>Dothideomycetes</taxon>
        <taxon>Pleosporomycetidae</taxon>
        <taxon>Venturiales</taxon>
        <taxon>Venturiaceae</taxon>
        <taxon>Venturia</taxon>
    </lineage>
</organism>
<feature type="non-terminal residue" evidence="2">
    <location>
        <position position="109"/>
    </location>
</feature>
<keyword evidence="3" id="KW-1185">Reference proteome</keyword>
<dbReference type="EMBL" id="WNWR01001614">
    <property type="protein sequence ID" value="KAE9962526.1"/>
    <property type="molecule type" value="Genomic_DNA"/>
</dbReference>
<name>A0A8H3U3M7_VENIN</name>
<evidence type="ECO:0000313" key="2">
    <source>
        <dbReference type="EMBL" id="KAE9962526.1"/>
    </source>
</evidence>
<comment type="caution">
    <text evidence="2">The sequence shown here is derived from an EMBL/GenBank/DDBJ whole genome shotgun (WGS) entry which is preliminary data.</text>
</comment>
<sequence>SVEPSNDAGEATAAAAAQQQLEDETTVSIDGLPILIEDAEPQTVLATPRFLGTPSTDSGTLPALTADVSARLVAMEEQLKLVTLQVKLKKAKLELANAGGTPPAYKSYK</sequence>
<protein>
    <submittedName>
        <fullName evidence="2">Uncharacterized protein</fullName>
    </submittedName>
</protein>
<reference evidence="2 3" key="1">
    <citation type="submission" date="2019-07" db="EMBL/GenBank/DDBJ databases">
        <title>Venturia inaequalis Genome Resource.</title>
        <authorList>
            <person name="Lichtner F.J."/>
        </authorList>
    </citation>
    <scope>NUCLEOTIDE SEQUENCE [LARGE SCALE GENOMIC DNA]</scope>
    <source>
        <strain evidence="2 3">DMI_063113</strain>
    </source>
</reference>
<accession>A0A8H3U3M7</accession>
<feature type="region of interest" description="Disordered" evidence="1">
    <location>
        <begin position="1"/>
        <end position="22"/>
    </location>
</feature>
<evidence type="ECO:0000256" key="1">
    <source>
        <dbReference type="SAM" id="MobiDB-lite"/>
    </source>
</evidence>
<proteinExistence type="predicted"/>
<feature type="compositionally biased region" description="Low complexity" evidence="1">
    <location>
        <begin position="8"/>
        <end position="20"/>
    </location>
</feature>
<feature type="non-terminal residue" evidence="2">
    <location>
        <position position="1"/>
    </location>
</feature>